<organism evidence="1 2">
    <name type="scientific">Diphasiastrum complanatum</name>
    <name type="common">Issler's clubmoss</name>
    <name type="synonym">Lycopodium complanatum</name>
    <dbReference type="NCBI Taxonomy" id="34168"/>
    <lineage>
        <taxon>Eukaryota</taxon>
        <taxon>Viridiplantae</taxon>
        <taxon>Streptophyta</taxon>
        <taxon>Embryophyta</taxon>
        <taxon>Tracheophyta</taxon>
        <taxon>Lycopodiopsida</taxon>
        <taxon>Lycopodiales</taxon>
        <taxon>Lycopodiaceae</taxon>
        <taxon>Lycopodioideae</taxon>
        <taxon>Diphasiastrum</taxon>
    </lineage>
</organism>
<gene>
    <name evidence="1" type="ORF">O6H91_19G074600</name>
</gene>
<name>A0ACC2AXU3_DIPCM</name>
<comment type="caution">
    <text evidence="1">The sequence shown here is derived from an EMBL/GenBank/DDBJ whole genome shotgun (WGS) entry which is preliminary data.</text>
</comment>
<protein>
    <submittedName>
        <fullName evidence="1">Uncharacterized protein</fullName>
    </submittedName>
</protein>
<dbReference type="EMBL" id="CM055110">
    <property type="protein sequence ID" value="KAJ7521919.1"/>
    <property type="molecule type" value="Genomic_DNA"/>
</dbReference>
<keyword evidence="2" id="KW-1185">Reference proteome</keyword>
<evidence type="ECO:0000313" key="2">
    <source>
        <dbReference type="Proteomes" id="UP001162992"/>
    </source>
</evidence>
<evidence type="ECO:0000313" key="1">
    <source>
        <dbReference type="EMBL" id="KAJ7521919.1"/>
    </source>
</evidence>
<dbReference type="Proteomes" id="UP001162992">
    <property type="component" value="Chromosome 19"/>
</dbReference>
<proteinExistence type="predicted"/>
<accession>A0ACC2AXU3</accession>
<reference evidence="2" key="1">
    <citation type="journal article" date="2024" name="Proc. Natl. Acad. Sci. U.S.A.">
        <title>Extraordinary preservation of gene collinearity over three hundred million years revealed in homosporous lycophytes.</title>
        <authorList>
            <person name="Li C."/>
            <person name="Wickell D."/>
            <person name="Kuo L.Y."/>
            <person name="Chen X."/>
            <person name="Nie B."/>
            <person name="Liao X."/>
            <person name="Peng D."/>
            <person name="Ji J."/>
            <person name="Jenkins J."/>
            <person name="Williams M."/>
            <person name="Shu S."/>
            <person name="Plott C."/>
            <person name="Barry K."/>
            <person name="Rajasekar S."/>
            <person name="Grimwood J."/>
            <person name="Han X."/>
            <person name="Sun S."/>
            <person name="Hou Z."/>
            <person name="He W."/>
            <person name="Dai G."/>
            <person name="Sun C."/>
            <person name="Schmutz J."/>
            <person name="Leebens-Mack J.H."/>
            <person name="Li F.W."/>
            <person name="Wang L."/>
        </authorList>
    </citation>
    <scope>NUCLEOTIDE SEQUENCE [LARGE SCALE GENOMIC DNA]</scope>
    <source>
        <strain evidence="2">cv. PW_Plant_1</strain>
    </source>
</reference>
<sequence>MDLTHHMRYAVGIAVLSVLCMGSVEMASAPAPAMDCSKETALLLPCLSYVQGLTPMASPACCTGFGAALSDNVLCICGIIAQGAAVPISQGGFNLTIALGLPAVCHINANVNQCSAFPGFPPIGSTGTPVLSPSPMAPSPGASKVPTAASAPASTSPTASSTPPSPMAPMTPSPAGTSKVPTAAPAPASTSPTASSTPPTASSTPPTATPSPASPPVASAATTIYPHAAWFAVFITMVSTSLYWLI</sequence>